<reference evidence="3 4" key="1">
    <citation type="submission" date="2019-03" db="EMBL/GenBank/DDBJ databases">
        <authorList>
            <person name="Gaulin E."/>
            <person name="Dumas B."/>
        </authorList>
    </citation>
    <scope>NUCLEOTIDE SEQUENCE [LARGE SCALE GENOMIC DNA]</scope>
    <source>
        <strain evidence="3">CBS 568.67</strain>
    </source>
</reference>
<keyword evidence="4" id="KW-1185">Reference proteome</keyword>
<feature type="transmembrane region" description="Helical" evidence="1">
    <location>
        <begin position="197"/>
        <end position="219"/>
    </location>
</feature>
<dbReference type="EMBL" id="CAADRA010001054">
    <property type="protein sequence ID" value="VFT81476.1"/>
    <property type="molecule type" value="Genomic_DNA"/>
</dbReference>
<feature type="transmembrane region" description="Helical" evidence="1">
    <location>
        <begin position="117"/>
        <end position="137"/>
    </location>
</feature>
<protein>
    <submittedName>
        <fullName evidence="3">Aste57867_4362 protein</fullName>
    </submittedName>
</protein>
<feature type="transmembrane region" description="Helical" evidence="1">
    <location>
        <begin position="364"/>
        <end position="386"/>
    </location>
</feature>
<gene>
    <name evidence="3" type="primary">Aste57867_4362</name>
    <name evidence="2" type="ORF">As57867_004350</name>
    <name evidence="3" type="ORF">ASTE57867_4362</name>
</gene>
<name>A0A485KCZ5_9STRA</name>
<dbReference type="Proteomes" id="UP000332933">
    <property type="component" value="Unassembled WGS sequence"/>
</dbReference>
<feature type="transmembrane region" description="Helical" evidence="1">
    <location>
        <begin position="466"/>
        <end position="487"/>
    </location>
</feature>
<evidence type="ECO:0000313" key="3">
    <source>
        <dbReference type="EMBL" id="VFT81476.1"/>
    </source>
</evidence>
<feature type="transmembrane region" description="Helical" evidence="1">
    <location>
        <begin position="144"/>
        <end position="162"/>
    </location>
</feature>
<dbReference type="EMBL" id="VJMH01001054">
    <property type="protein sequence ID" value="KAF0713425.1"/>
    <property type="molecule type" value="Genomic_DNA"/>
</dbReference>
<feature type="transmembrane region" description="Helical" evidence="1">
    <location>
        <begin position="493"/>
        <end position="511"/>
    </location>
</feature>
<feature type="transmembrane region" description="Helical" evidence="1">
    <location>
        <begin position="78"/>
        <end position="97"/>
    </location>
</feature>
<sequence>MHKKPMAVDMNEWILEANPAPMKKSSLRDVVRSNQFKKFSNQQFARIQAKIGMNYYTLRFHDEYESAYLRATEASSVVRVRLVFLCGFLLRASFLAYDHLFKATPPDGNDAASKWILVLDFGISLPAFLLAYLLTYLRCVHRTIGVEGLTAAVFSLVAWVLIVKKPLEQEKGPVLELVLLLIPIFGITRMRFITSVVLGTSIVLVYLGVQLVAAYYLPGCDAPNVVMYQTFNYGIRVFGGVVSHYRQELLRRRNHALRLPIPGLIEGDTYMRLSWKFSDRALLHRGHLAFRDSRVEGAFYPFWYLIDPCPYDNIFNFVLHHRVFRALRLPLMNVVLSQLLLAYQDSKVLESYPTTQRVAYVARLAIVIPAYLCMVALIALLARFYAHRLQFLQLTSSSKESFHPLDRGYVAYAQTLAGIVVVIHVAAMAILVLAVFASDATLSDLYFMGLLNSLLFVHRSGLRVRFVYATVTSATSVVGFVVAVASILPTSLAVKYAMYTIAVLVLGALTSREEETLRRVFFILRSMRSLQFHEWFAAVSRLRPWIRTKLRRRLRDLRDRWRPSSHQDHDEEDGMLHVSAGLAGATAVGIYSQVFEAIASVV</sequence>
<dbReference type="OrthoDB" id="72195at2759"/>
<dbReference type="AlphaFoldDB" id="A0A485KCZ5"/>
<keyword evidence="1" id="KW-0472">Membrane</keyword>
<keyword evidence="1" id="KW-0812">Transmembrane</keyword>
<feature type="transmembrane region" description="Helical" evidence="1">
    <location>
        <begin position="225"/>
        <end position="245"/>
    </location>
</feature>
<evidence type="ECO:0000313" key="4">
    <source>
        <dbReference type="Proteomes" id="UP000332933"/>
    </source>
</evidence>
<keyword evidence="1" id="KW-1133">Transmembrane helix</keyword>
<evidence type="ECO:0000313" key="2">
    <source>
        <dbReference type="EMBL" id="KAF0713425.1"/>
    </source>
</evidence>
<accession>A0A485KCZ5</accession>
<feature type="transmembrane region" description="Helical" evidence="1">
    <location>
        <begin position="409"/>
        <end position="434"/>
    </location>
</feature>
<proteinExistence type="predicted"/>
<reference evidence="2" key="2">
    <citation type="submission" date="2019-06" db="EMBL/GenBank/DDBJ databases">
        <title>Genomics analysis of Aphanomyces spp. identifies a new class of oomycete effector associated with host adaptation.</title>
        <authorList>
            <person name="Gaulin E."/>
        </authorList>
    </citation>
    <scope>NUCLEOTIDE SEQUENCE</scope>
    <source>
        <strain evidence="2">CBS 578.67</strain>
    </source>
</reference>
<feature type="transmembrane region" description="Helical" evidence="1">
    <location>
        <begin position="174"/>
        <end position="190"/>
    </location>
</feature>
<organism evidence="3 4">
    <name type="scientific">Aphanomyces stellatus</name>
    <dbReference type="NCBI Taxonomy" id="120398"/>
    <lineage>
        <taxon>Eukaryota</taxon>
        <taxon>Sar</taxon>
        <taxon>Stramenopiles</taxon>
        <taxon>Oomycota</taxon>
        <taxon>Saprolegniomycetes</taxon>
        <taxon>Saprolegniales</taxon>
        <taxon>Verrucalvaceae</taxon>
        <taxon>Aphanomyces</taxon>
    </lineage>
</organism>
<evidence type="ECO:0000256" key="1">
    <source>
        <dbReference type="SAM" id="Phobius"/>
    </source>
</evidence>